<dbReference type="STRING" id="694327.DFW101_3516"/>
<sequence length="144" mass="15501">MRPMTRFFLALALVLIPTLTLAGERTYGDLFAVVISVYDGDTMTVSIPDVHPLLGDGISIRVRGIDTPEMKDQRPEIHAMAVLARDMVRGLCPSGSTVELRGVGRDKYFRIDATPVCGGVDVAAELVKAGLAHGDYEGGTKVAW</sequence>
<evidence type="ECO:0000259" key="1">
    <source>
        <dbReference type="SMART" id="SM00318"/>
    </source>
</evidence>
<dbReference type="Pfam" id="PF00565">
    <property type="entry name" value="SNase"/>
    <property type="match status" value="1"/>
</dbReference>
<evidence type="ECO:0000313" key="3">
    <source>
        <dbReference type="Proteomes" id="UP000004662"/>
    </source>
</evidence>
<dbReference type="AlphaFoldDB" id="G7QC66"/>
<dbReference type="Gene3D" id="2.40.50.90">
    <property type="match status" value="1"/>
</dbReference>
<dbReference type="EMBL" id="CM001368">
    <property type="protein sequence ID" value="EHJ49512.1"/>
    <property type="molecule type" value="Genomic_DNA"/>
</dbReference>
<dbReference type="InterPro" id="IPR016071">
    <property type="entry name" value="Staphylococal_nuclease_OB-fold"/>
</dbReference>
<dbReference type="SMART" id="SM00318">
    <property type="entry name" value="SNc"/>
    <property type="match status" value="1"/>
</dbReference>
<dbReference type="InterPro" id="IPR035437">
    <property type="entry name" value="SNase_OB-fold_sf"/>
</dbReference>
<dbReference type="Proteomes" id="UP000004662">
    <property type="component" value="Chromosome"/>
</dbReference>
<name>G7QC66_9BACT</name>
<organism evidence="2 3">
    <name type="scientific">Solidesulfovibrio carbinoliphilus subsp. oakridgensis</name>
    <dbReference type="NCBI Taxonomy" id="694327"/>
    <lineage>
        <taxon>Bacteria</taxon>
        <taxon>Pseudomonadati</taxon>
        <taxon>Thermodesulfobacteriota</taxon>
        <taxon>Desulfovibrionia</taxon>
        <taxon>Desulfovibrionales</taxon>
        <taxon>Desulfovibrionaceae</taxon>
        <taxon>Solidesulfovibrio</taxon>
    </lineage>
</organism>
<dbReference type="HOGENOM" id="CLU_046484_12_1_7"/>
<keyword evidence="3" id="KW-1185">Reference proteome</keyword>
<dbReference type="eggNOG" id="COG1525">
    <property type="taxonomic scope" value="Bacteria"/>
</dbReference>
<proteinExistence type="predicted"/>
<evidence type="ECO:0000313" key="2">
    <source>
        <dbReference type="EMBL" id="EHJ49512.1"/>
    </source>
</evidence>
<protein>
    <submittedName>
        <fullName evidence="2">Nuclease (SNase domain-containing protein)</fullName>
    </submittedName>
</protein>
<accession>G7QC66</accession>
<reference evidence="3" key="1">
    <citation type="journal article" date="2015" name="Genome Announc.">
        <title>High-Quality Draft Genome Sequence of Desulfovibrio carbinoliphilus FW-101-2B, an Organic Acid-Oxidizing Sulfate-Reducing Bacterium Isolated from Uranium(VI)-Contaminated Groundwater.</title>
        <authorList>
            <person name="Ramsay B.D."/>
            <person name="Hwang C."/>
            <person name="Woo H.L."/>
            <person name="Carroll S.L."/>
            <person name="Lucas S."/>
            <person name="Han J."/>
            <person name="Lapidus A.L."/>
            <person name="Cheng J.F."/>
            <person name="Goodwin L.A."/>
            <person name="Pitluck S."/>
            <person name="Peters L."/>
            <person name="Chertkov O."/>
            <person name="Held B."/>
            <person name="Detter J.C."/>
            <person name="Han C.S."/>
            <person name="Tapia R."/>
            <person name="Land M.L."/>
            <person name="Hauser L.J."/>
            <person name="Kyrpides N.C."/>
            <person name="Ivanova N.N."/>
            <person name="Mikhailova N."/>
            <person name="Pagani I."/>
            <person name="Woyke T."/>
            <person name="Arkin A.P."/>
            <person name="Dehal P."/>
            <person name="Chivian D."/>
            <person name="Criddle C.S."/>
            <person name="Wu W."/>
            <person name="Chakraborty R."/>
            <person name="Hazen T.C."/>
            <person name="Fields M.W."/>
        </authorList>
    </citation>
    <scope>NUCLEOTIDE SEQUENCE [LARGE SCALE GENOMIC DNA]</scope>
    <source>
        <strain evidence="3">FW-101-2B</strain>
    </source>
</reference>
<dbReference type="SUPFAM" id="SSF50199">
    <property type="entry name" value="Staphylococcal nuclease"/>
    <property type="match status" value="1"/>
</dbReference>
<gene>
    <name evidence="2" type="ORF">DFW101_3516</name>
</gene>
<feature type="domain" description="TNase-like" evidence="1">
    <location>
        <begin position="28"/>
        <end position="144"/>
    </location>
</feature>